<organism evidence="1 2">
    <name type="scientific">Smallanthus sonchifolius</name>
    <dbReference type="NCBI Taxonomy" id="185202"/>
    <lineage>
        <taxon>Eukaryota</taxon>
        <taxon>Viridiplantae</taxon>
        <taxon>Streptophyta</taxon>
        <taxon>Embryophyta</taxon>
        <taxon>Tracheophyta</taxon>
        <taxon>Spermatophyta</taxon>
        <taxon>Magnoliopsida</taxon>
        <taxon>eudicotyledons</taxon>
        <taxon>Gunneridae</taxon>
        <taxon>Pentapetalae</taxon>
        <taxon>asterids</taxon>
        <taxon>campanulids</taxon>
        <taxon>Asterales</taxon>
        <taxon>Asteraceae</taxon>
        <taxon>Asteroideae</taxon>
        <taxon>Heliantheae alliance</taxon>
        <taxon>Millerieae</taxon>
        <taxon>Smallanthus</taxon>
    </lineage>
</organism>
<keyword evidence="2" id="KW-1185">Reference proteome</keyword>
<comment type="caution">
    <text evidence="1">The sequence shown here is derived from an EMBL/GenBank/DDBJ whole genome shotgun (WGS) entry which is preliminary data.</text>
</comment>
<dbReference type="EMBL" id="CM042028">
    <property type="protein sequence ID" value="KAI3799783.1"/>
    <property type="molecule type" value="Genomic_DNA"/>
</dbReference>
<sequence length="642" mass="72899">MRNWMFCSTSGTKHFKLHLKICELEGLLIDHVPNKDNYHLQVHIKLGITKNGHVPRIAVKKDHTSKQCINLEGCVSWNEDFEQSCNLDMNSRSPRSWKIDLEVHGIDVESNHKTDILAKVKIDVTEFTGPSEKSVKLPVNCCIGGVTHEAILKVKLDVIEVEKTHTKNTVHPVSPTHLLPSLLSCVNFQIQNQTRSKMEMESSQSETEEETDTSYQRIKTVDLLRSQSLHDSTIYRNQGKEQTLSYDVLEKTKLTRLLSWNTRKKPKDAPLLNKANGEGGDDIDKTRRTLLSYLKPKKDMVKSDIKDGEFMDSARFEVGKWEKRLVKSRDGKLELQTEIFLATIDQRSEKALGGGACTVIATVITDWLYKNPNTLPLKCEFDKLIRDGSREWRDLCKEESHKGKFLDQHFDLDTVIQAKIRPLEVVSEKSYVGFFKLENINELDLLQDAMSFDTIWDEIQKDESSSEGVYIVSWNDHFFVLKKEKTEIYMIDTLGERLAEGCDKAYILKFSEDSMIFNVQPQLETSNVEPEEGLDNHASVIKEKDEKENSLGFACKGTSCCKEFIKGFLAAIPLGELQSTVEKGINGNAPLHQLLQIEFHYMSPLQQTSPCVETITEHSTFTVPGLPSAEGFTHTPGGNQTQ</sequence>
<name>A0ACB9HWG0_9ASTR</name>
<accession>A0ACB9HWG0</accession>
<dbReference type="Proteomes" id="UP001056120">
    <property type="component" value="Linkage Group LG11"/>
</dbReference>
<reference evidence="1 2" key="2">
    <citation type="journal article" date="2022" name="Mol. Ecol. Resour.">
        <title>The genomes of chicory, endive, great burdock and yacon provide insights into Asteraceae paleo-polyploidization history and plant inulin production.</title>
        <authorList>
            <person name="Fan W."/>
            <person name="Wang S."/>
            <person name="Wang H."/>
            <person name="Wang A."/>
            <person name="Jiang F."/>
            <person name="Liu H."/>
            <person name="Zhao H."/>
            <person name="Xu D."/>
            <person name="Zhang Y."/>
        </authorList>
    </citation>
    <scope>NUCLEOTIDE SEQUENCE [LARGE SCALE GENOMIC DNA]</scope>
    <source>
        <strain evidence="2">cv. Yunnan</strain>
        <tissue evidence="1">Leaves</tissue>
    </source>
</reference>
<gene>
    <name evidence="1" type="ORF">L1987_35086</name>
</gene>
<evidence type="ECO:0000313" key="2">
    <source>
        <dbReference type="Proteomes" id="UP001056120"/>
    </source>
</evidence>
<proteinExistence type="predicted"/>
<reference evidence="2" key="1">
    <citation type="journal article" date="2022" name="Mol. Ecol. Resour.">
        <title>The genomes of chicory, endive, great burdock and yacon provide insights into Asteraceae palaeo-polyploidization history and plant inulin production.</title>
        <authorList>
            <person name="Fan W."/>
            <person name="Wang S."/>
            <person name="Wang H."/>
            <person name="Wang A."/>
            <person name="Jiang F."/>
            <person name="Liu H."/>
            <person name="Zhao H."/>
            <person name="Xu D."/>
            <person name="Zhang Y."/>
        </authorList>
    </citation>
    <scope>NUCLEOTIDE SEQUENCE [LARGE SCALE GENOMIC DNA]</scope>
    <source>
        <strain evidence="2">cv. Yunnan</strain>
    </source>
</reference>
<protein>
    <submittedName>
        <fullName evidence="1">Uncharacterized protein</fullName>
    </submittedName>
</protein>
<evidence type="ECO:0000313" key="1">
    <source>
        <dbReference type="EMBL" id="KAI3799783.1"/>
    </source>
</evidence>